<evidence type="ECO:0000313" key="1">
    <source>
        <dbReference type="EMBL" id="TDD62545.1"/>
    </source>
</evidence>
<keyword evidence="2" id="KW-1185">Reference proteome</keyword>
<dbReference type="AlphaFoldDB" id="A0A4R4ZUL5"/>
<evidence type="ECO:0000313" key="2">
    <source>
        <dbReference type="Proteomes" id="UP000295124"/>
    </source>
</evidence>
<dbReference type="EMBL" id="SMKX01000006">
    <property type="protein sequence ID" value="TDD62545.1"/>
    <property type="molecule type" value="Genomic_DNA"/>
</dbReference>
<organism evidence="1 2">
    <name type="scientific">Kribbella antibiotica</name>
    <dbReference type="NCBI Taxonomy" id="190195"/>
    <lineage>
        <taxon>Bacteria</taxon>
        <taxon>Bacillati</taxon>
        <taxon>Actinomycetota</taxon>
        <taxon>Actinomycetes</taxon>
        <taxon>Propionibacteriales</taxon>
        <taxon>Kribbellaceae</taxon>
        <taxon>Kribbella</taxon>
    </lineage>
</organism>
<proteinExistence type="predicted"/>
<dbReference type="RefSeq" id="WP_132165325.1">
    <property type="nucleotide sequence ID" value="NZ_SMKX01000006.1"/>
</dbReference>
<reference evidence="1 2" key="1">
    <citation type="submission" date="2019-03" db="EMBL/GenBank/DDBJ databases">
        <title>Draft genome sequences of novel Actinobacteria.</title>
        <authorList>
            <person name="Sahin N."/>
            <person name="Ay H."/>
            <person name="Saygin H."/>
        </authorList>
    </citation>
    <scope>NUCLEOTIDE SEQUENCE [LARGE SCALE GENOMIC DNA]</scope>
    <source>
        <strain evidence="1 2">JCM 13523</strain>
    </source>
</reference>
<comment type="caution">
    <text evidence="1">The sequence shown here is derived from an EMBL/GenBank/DDBJ whole genome shotgun (WGS) entry which is preliminary data.</text>
</comment>
<name>A0A4R4ZUL5_9ACTN</name>
<accession>A0A4R4ZUL5</accession>
<protein>
    <submittedName>
        <fullName evidence="1">Uncharacterized protein</fullName>
    </submittedName>
</protein>
<dbReference type="Proteomes" id="UP000295124">
    <property type="component" value="Unassembled WGS sequence"/>
</dbReference>
<sequence length="67" mass="7263">MSSLWDELIHELGTVRALSAAALEARSESSRVALITLLDAETAEISAILEQILREARERAEAQQSAA</sequence>
<gene>
    <name evidence="1" type="ORF">E1263_03660</name>
</gene>